<proteinExistence type="predicted"/>
<feature type="non-terminal residue" evidence="1">
    <location>
        <position position="45"/>
    </location>
</feature>
<sequence>VAGVSENLRRIFSKHNIPVNFKHNTLKQKLVHPNDKQSLNRSTVA</sequence>
<accession>A0A1A7YC23</accession>
<reference evidence="1" key="1">
    <citation type="submission" date="2016-05" db="EMBL/GenBank/DDBJ databases">
        <authorList>
            <person name="Lavstsen T."/>
            <person name="Jespersen J.S."/>
        </authorList>
    </citation>
    <scope>NUCLEOTIDE SEQUENCE</scope>
    <source>
        <tissue evidence="1">Brain</tissue>
    </source>
</reference>
<protein>
    <submittedName>
        <fullName evidence="1">Uncharacterized protein</fullName>
    </submittedName>
</protein>
<gene>
    <name evidence="1" type="primary">FP016176.1</name>
</gene>
<dbReference type="AlphaFoldDB" id="A0A1A7YC23"/>
<name>A0A1A7YC23_9TELE</name>
<organism evidence="1">
    <name type="scientific">Iconisemion striatum</name>
    <dbReference type="NCBI Taxonomy" id="60296"/>
    <lineage>
        <taxon>Eukaryota</taxon>
        <taxon>Metazoa</taxon>
        <taxon>Chordata</taxon>
        <taxon>Craniata</taxon>
        <taxon>Vertebrata</taxon>
        <taxon>Euteleostomi</taxon>
        <taxon>Actinopterygii</taxon>
        <taxon>Neopterygii</taxon>
        <taxon>Teleostei</taxon>
        <taxon>Neoteleostei</taxon>
        <taxon>Acanthomorphata</taxon>
        <taxon>Ovalentaria</taxon>
        <taxon>Atherinomorphae</taxon>
        <taxon>Cyprinodontiformes</taxon>
        <taxon>Nothobranchiidae</taxon>
        <taxon>Iconisemion</taxon>
    </lineage>
</organism>
<feature type="non-terminal residue" evidence="1">
    <location>
        <position position="1"/>
    </location>
</feature>
<dbReference type="EMBL" id="HADX01005830">
    <property type="protein sequence ID" value="SBP28062.1"/>
    <property type="molecule type" value="Transcribed_RNA"/>
</dbReference>
<reference evidence="1" key="2">
    <citation type="submission" date="2016-06" db="EMBL/GenBank/DDBJ databases">
        <title>The genome of a short-lived fish provides insights into sex chromosome evolution and the genetic control of aging.</title>
        <authorList>
            <person name="Reichwald K."/>
            <person name="Felder M."/>
            <person name="Petzold A."/>
            <person name="Koch P."/>
            <person name="Groth M."/>
            <person name="Platzer M."/>
        </authorList>
    </citation>
    <scope>NUCLEOTIDE SEQUENCE</scope>
    <source>
        <tissue evidence="1">Brain</tissue>
    </source>
</reference>
<evidence type="ECO:0000313" key="1">
    <source>
        <dbReference type="EMBL" id="SBP28062.1"/>
    </source>
</evidence>